<dbReference type="AlphaFoldDB" id="A0AAN7TN82"/>
<dbReference type="EMBL" id="JAVRRL010000014">
    <property type="protein sequence ID" value="KAK5115122.1"/>
    <property type="molecule type" value="Genomic_DNA"/>
</dbReference>
<comment type="caution">
    <text evidence="3">The sequence shown here is derived from an EMBL/GenBank/DDBJ whole genome shotgun (WGS) entry which is preliminary data.</text>
</comment>
<evidence type="ECO:0000313" key="4">
    <source>
        <dbReference type="Proteomes" id="UP001310890"/>
    </source>
</evidence>
<dbReference type="PANTHER" id="PTHR45964">
    <property type="entry name" value="WSCD FAMILY MEMBER CG9164"/>
    <property type="match status" value="1"/>
</dbReference>
<feature type="domain" description="WSC" evidence="2">
    <location>
        <begin position="238"/>
        <end position="345"/>
    </location>
</feature>
<name>A0AAN7TN82_9PEZI</name>
<dbReference type="PROSITE" id="PS51212">
    <property type="entry name" value="WSC"/>
    <property type="match status" value="2"/>
</dbReference>
<dbReference type="Pfam" id="PF01822">
    <property type="entry name" value="WSC"/>
    <property type="match status" value="2"/>
</dbReference>
<evidence type="ECO:0000259" key="2">
    <source>
        <dbReference type="PROSITE" id="PS51212"/>
    </source>
</evidence>
<dbReference type="Proteomes" id="UP001310890">
    <property type="component" value="Unassembled WGS sequence"/>
</dbReference>
<protein>
    <recommendedName>
        <fullName evidence="2">WSC domain-containing protein</fullName>
    </recommendedName>
</protein>
<sequence length="489" mass="50867">MPAWEMLENNVVAGATSAAPASAQTGNTYSLDSSIVTTVTANGGQYNYLGCYTDPGPRMRALNGIFTYYGAASVQQCASFCAPDIFMGLEAGGECYCGQSIVNGASRATCQNECYQSCEENAAERCGGYFRLSMYQLGGPNYTDSNPSAVCTYGVPVTTVTSATPALVYQGPITTASVVTQVTATNSAGLYTTFASTQYYCKGGCEHVPNEPGTLKAASSTSPTTAMATPVVQSRINTCGFVGCYSDDGADPALRYQQEQLDSPFMTRELCLNTCILRGYPYAGVKFGQQCFCGWSIGPASTLVRNGQLNADGLPLNCNDPMYACSGNSTEQCGGLATIDIWQCPLDATAEIASSFTTGSSVTSMSSVASGGNATASRAIHLSPSAYPTVNGYTPVKFSSTFGLTSTNSPSTSTFSGSNIPSTSRLSAISTVRSPVSLASTQTNPGTPVATSAGTATGLTHQPVLYPNDYWSDSSFSGRYGRALKVGLP</sequence>
<dbReference type="InterPro" id="IPR002889">
    <property type="entry name" value="WSC_carb-bd"/>
</dbReference>
<keyword evidence="1" id="KW-0677">Repeat</keyword>
<dbReference type="PANTHER" id="PTHR45964:SF5">
    <property type="entry name" value="WSCD FAMILY MEMBER CG9164"/>
    <property type="match status" value="1"/>
</dbReference>
<dbReference type="InterPro" id="IPR051589">
    <property type="entry name" value="Sialate-O-sulfotransferase"/>
</dbReference>
<organism evidence="3 4">
    <name type="scientific">Meristemomyces frigidus</name>
    <dbReference type="NCBI Taxonomy" id="1508187"/>
    <lineage>
        <taxon>Eukaryota</taxon>
        <taxon>Fungi</taxon>
        <taxon>Dikarya</taxon>
        <taxon>Ascomycota</taxon>
        <taxon>Pezizomycotina</taxon>
        <taxon>Dothideomycetes</taxon>
        <taxon>Dothideomycetidae</taxon>
        <taxon>Mycosphaerellales</taxon>
        <taxon>Teratosphaeriaceae</taxon>
        <taxon>Meristemomyces</taxon>
    </lineage>
</organism>
<feature type="domain" description="WSC" evidence="2">
    <location>
        <begin position="45"/>
        <end position="138"/>
    </location>
</feature>
<dbReference type="SMART" id="SM00321">
    <property type="entry name" value="WSC"/>
    <property type="match status" value="2"/>
</dbReference>
<proteinExistence type="predicted"/>
<reference evidence="3" key="1">
    <citation type="submission" date="2023-08" db="EMBL/GenBank/DDBJ databases">
        <title>Black Yeasts Isolated from many extreme environments.</title>
        <authorList>
            <person name="Coleine C."/>
            <person name="Stajich J.E."/>
            <person name="Selbmann L."/>
        </authorList>
    </citation>
    <scope>NUCLEOTIDE SEQUENCE</scope>
    <source>
        <strain evidence="3">CCFEE 5401</strain>
    </source>
</reference>
<accession>A0AAN7TN82</accession>
<gene>
    <name evidence="3" type="ORF">LTR62_001819</name>
</gene>
<evidence type="ECO:0000256" key="1">
    <source>
        <dbReference type="ARBA" id="ARBA00022737"/>
    </source>
</evidence>
<evidence type="ECO:0000313" key="3">
    <source>
        <dbReference type="EMBL" id="KAK5115122.1"/>
    </source>
</evidence>